<feature type="signal peptide" evidence="1">
    <location>
        <begin position="1"/>
        <end position="25"/>
    </location>
</feature>
<dbReference type="EMBL" id="JAUTAS010000001">
    <property type="protein sequence ID" value="MDQ1107135.1"/>
    <property type="molecule type" value="Genomic_DNA"/>
</dbReference>
<dbReference type="Proteomes" id="UP001226084">
    <property type="component" value="Unassembled WGS sequence"/>
</dbReference>
<protein>
    <recommendedName>
        <fullName evidence="4">TonB-dependent receptor</fullName>
    </recommendedName>
</protein>
<feature type="chain" id="PRO_5042990375" description="TonB-dependent receptor" evidence="1">
    <location>
        <begin position="26"/>
        <end position="289"/>
    </location>
</feature>
<evidence type="ECO:0000313" key="3">
    <source>
        <dbReference type="Proteomes" id="UP001226084"/>
    </source>
</evidence>
<organism evidence="2 3">
    <name type="scientific">Stenotrophomonas rhizophila</name>
    <dbReference type="NCBI Taxonomy" id="216778"/>
    <lineage>
        <taxon>Bacteria</taxon>
        <taxon>Pseudomonadati</taxon>
        <taxon>Pseudomonadota</taxon>
        <taxon>Gammaproteobacteria</taxon>
        <taxon>Lysobacterales</taxon>
        <taxon>Lysobacteraceae</taxon>
        <taxon>Stenotrophomonas</taxon>
    </lineage>
</organism>
<name>A0AAP5E8Z4_9GAMM</name>
<sequence length="289" mass="31243">MRYPHFLALALALGGTGLVATTDTAAQTARTVRETAEASMTLTGKIDIGTDGHVTGFQLDHADTLPPDLAAFVQRQVQAWQFQPVVDNGTAVATQTPVTLRLLSQPGPGGAGDTVRVAGASFSRYDPENTSRVTSSELRLPAYPRNLAAMRAKGEVLLLVKVGRDGTVDDVVAEQVNLRVVGKENQMRQVRNEFARASVSAARSWTFRPPTTGRLKDAESWTVRIPVRYMMGERTPYGTWEAYIPGPRERAPWRTSQAGEDAAPDLLTAGGIYMADLDDGPRLLTPLGI</sequence>
<reference evidence="2" key="1">
    <citation type="submission" date="2023-07" db="EMBL/GenBank/DDBJ databases">
        <title>Functional and genomic diversity of the sorghum phyllosphere microbiome.</title>
        <authorList>
            <person name="Shade A."/>
        </authorList>
    </citation>
    <scope>NUCLEOTIDE SEQUENCE</scope>
    <source>
        <strain evidence="2">SORGH_AS_0457</strain>
    </source>
</reference>
<gene>
    <name evidence="2" type="ORF">QE424_000294</name>
</gene>
<dbReference type="AlphaFoldDB" id="A0AAP5E8Z4"/>
<dbReference type="Gene3D" id="3.30.1150.10">
    <property type="match status" value="1"/>
</dbReference>
<keyword evidence="1" id="KW-0732">Signal</keyword>
<dbReference type="RefSeq" id="WP_307105818.1">
    <property type="nucleotide sequence ID" value="NZ_JAUTAS010000001.1"/>
</dbReference>
<evidence type="ECO:0008006" key="4">
    <source>
        <dbReference type="Google" id="ProtNLM"/>
    </source>
</evidence>
<accession>A0AAP5E8Z4</accession>
<dbReference type="SUPFAM" id="SSF74653">
    <property type="entry name" value="TolA/TonB C-terminal domain"/>
    <property type="match status" value="1"/>
</dbReference>
<evidence type="ECO:0000256" key="1">
    <source>
        <dbReference type="SAM" id="SignalP"/>
    </source>
</evidence>
<proteinExistence type="predicted"/>
<evidence type="ECO:0000313" key="2">
    <source>
        <dbReference type="EMBL" id="MDQ1107135.1"/>
    </source>
</evidence>
<comment type="caution">
    <text evidence="2">The sequence shown here is derived from an EMBL/GenBank/DDBJ whole genome shotgun (WGS) entry which is preliminary data.</text>
</comment>